<comment type="catalytic activity">
    <reaction evidence="12">
        <text>L-threonyl-[protein] + ATP = O-phospho-L-threonyl-[protein] + ADP + H(+)</text>
        <dbReference type="Rhea" id="RHEA:46608"/>
        <dbReference type="Rhea" id="RHEA-COMP:11060"/>
        <dbReference type="Rhea" id="RHEA-COMP:11605"/>
        <dbReference type="ChEBI" id="CHEBI:15378"/>
        <dbReference type="ChEBI" id="CHEBI:30013"/>
        <dbReference type="ChEBI" id="CHEBI:30616"/>
        <dbReference type="ChEBI" id="CHEBI:61977"/>
        <dbReference type="ChEBI" id="CHEBI:456216"/>
        <dbReference type="EC" id="2.7.11.1"/>
    </reaction>
</comment>
<evidence type="ECO:0000256" key="8">
    <source>
        <dbReference type="ARBA" id="ARBA00022837"/>
    </source>
</evidence>
<keyword evidence="11 16" id="KW-0472">Membrane</keyword>
<evidence type="ECO:0000256" key="2">
    <source>
        <dbReference type="ARBA" id="ARBA00012513"/>
    </source>
</evidence>
<feature type="compositionally biased region" description="Low complexity" evidence="15">
    <location>
        <begin position="1232"/>
        <end position="1251"/>
    </location>
</feature>
<evidence type="ECO:0000256" key="6">
    <source>
        <dbReference type="ARBA" id="ARBA00022741"/>
    </source>
</evidence>
<dbReference type="InterPro" id="IPR035927">
    <property type="entry name" value="DUSP-like_sf"/>
</dbReference>
<keyword evidence="5 16" id="KW-0812">Transmembrane</keyword>
<dbReference type="EMBL" id="CAJNOE010000143">
    <property type="protein sequence ID" value="CAF0973156.1"/>
    <property type="molecule type" value="Genomic_DNA"/>
</dbReference>
<sequence>MGIGSTKILSYDEASKRFSQNDLDRIETAFRDITNGANELNYISFKHDVFCNFLPEKLAARLFQIYANSSRSGVPLKDLICCLAVIYHGSEKERMQLLYALFTPTGILRWHDVEQFLSQCGDQLPEELKNFFENNEIITQEKFLKWLEYHQGHTTTITDWLLDEQRLYELLTYSFEKTSDQYSILAGVTHLSEKEIKELEQSYYQLYTWNNNRQQHMTLRIFSSILSLAFPSILIQGVFEGFDENRDECIDFKEFVCGISAACRGPQFERFKFLFRVFDRDHDGILNYSDVTYMTSCLIEVSQFVSIPNIHSKTSPEVYTAEILPTNDSVLKPGDFLIWCQKDGLLIELLDLIFQTCHVIFGLRPLSQQDEVTIVKHFLHREKYPFTKPDVIYHRPTSKPGASWYLISMDWWLRWEALCTSSIINSKELNNKKSPSTKSNKTDNSRELGDINNSSLIEKVISNDCVQLKPGLRHGIHFEMIPELLWIFLRKYYRCNGPVVCRKVIYRKKINKPELDLYPLITRIYRNQILSPQPSATTNTNNNNSQSMQFVYPLLNYVSASMSGLNNSSNSATSNTTRHILACSYFVSQYQTVRSLAEELSIKFGKSLEEIRLWMRYNDNDLRPIDFESIDDITCQEAGFIQNTDILLEIRNNDLTWPEELYTLATRSKALAASALSPSNSIGNIDEEGRGQIGLSNLGNTCFLNAAFEERCRTEKTELRSKLEREYNTFQEQVNIENNRLLEKHRKELSDRVKYNQNHLRKFEREQQTDFDDELKRFQQEQTKQYKMKKDTFKKEILGSSTRGKNEKEDEIRRLKDDLQLKLRNEEQTLKTQIIHDHNVRRLQLKRRKLLLLHVLEQKLFEEKCTKSMDTIIQRHALLKKHHEQTKELEHKQLGKRCRTEKTELRSKLEREYNTFQEQVNIENNRLLEKHRKELSDRVKYNQNHLRKFEREQQTDFDDELKRFQQEQTKQYKMKKDTIKKEILGSSTRGKNEKEDEIRRLKDDLQLKLRNEEQTLKTQIIHDHNVRRLQLKRRKLLLLHVLEQKLFEEKCTKSMDTIIQRHALLKKHHEQTKELEHKQLGSLHKSFIYQFLIIDIFIMNNNNNNTEDSSAVSAEQTTPVQQETAASATIQPTSLDGPPPAYEITPSSNTNDNANVFTSVAAVEAPPPYCLVDPSKIPNRDHLPHYSQVSPVEIIDLNVHNSNGIDQPSRHANHPAIAAWLTTGSNMDIENSSEVSTEQTTTTTPVQQETVASATIQPTSLDGPPPAYEITPSSNTNDNTNVFTSVAAVEAPPPYCLVDPSKIPNRDHLPHYSQVSPVEIIDLNVHNSNGIDQPSRHANHPAIAAWLTTGSNMDIVSPVEIIDLNVHNSNGIDQPSRHANHPAIAAWLTTGSNMDIGTDCTFLMAFVIAFFFNWLGFLAVVCLIPSIAARFGAMSGFGLSVAKWIIVMRYHEFNTHSPFMNGHGPTSLHRTTMHDPAQNFVFAIVLFAGFFLFIRGLISYIAVKNRANQQGQTADVFTWY</sequence>
<dbReference type="EC" id="2.7.11.1" evidence="2"/>
<proteinExistence type="predicted"/>
<dbReference type="GO" id="GO:0030001">
    <property type="term" value="P:metal ion transport"/>
    <property type="evidence" value="ECO:0007669"/>
    <property type="project" value="InterPro"/>
</dbReference>
<dbReference type="PANTHER" id="PTHR47167:SF4">
    <property type="entry name" value="SERINE_THREONINE-PROTEIN KINASE TAO"/>
    <property type="match status" value="1"/>
</dbReference>
<dbReference type="PRINTS" id="PR00450">
    <property type="entry name" value="RECOVERIN"/>
</dbReference>
<keyword evidence="14" id="KW-0175">Coiled coil</keyword>
<gene>
    <name evidence="19" type="ORF">IZO911_LOCUS16156</name>
</gene>
<evidence type="ECO:0000256" key="3">
    <source>
        <dbReference type="ARBA" id="ARBA00022527"/>
    </source>
</evidence>
<comment type="caution">
    <text evidence="19">The sequence shown here is derived from an EMBL/GenBank/DDBJ whole genome shotgun (WGS) entry which is preliminary data.</text>
</comment>
<keyword evidence="3" id="KW-0723">Serine/threonine-protein kinase</keyword>
<evidence type="ECO:0000256" key="10">
    <source>
        <dbReference type="ARBA" id="ARBA00022989"/>
    </source>
</evidence>
<feature type="coiled-coil region" evidence="14">
    <location>
        <begin position="899"/>
        <end position="926"/>
    </location>
</feature>
<evidence type="ECO:0000256" key="14">
    <source>
        <dbReference type="SAM" id="Coils"/>
    </source>
</evidence>
<evidence type="ECO:0000259" key="17">
    <source>
        <dbReference type="PROSITE" id="PS50222"/>
    </source>
</evidence>
<evidence type="ECO:0000256" key="13">
    <source>
        <dbReference type="ARBA" id="ARBA00048679"/>
    </source>
</evidence>
<dbReference type="CDD" id="cd22212">
    <property type="entry name" value="NDFIP-like"/>
    <property type="match status" value="1"/>
</dbReference>
<evidence type="ECO:0000313" key="19">
    <source>
        <dbReference type="EMBL" id="CAF0973156.1"/>
    </source>
</evidence>
<dbReference type="GO" id="GO:0005509">
    <property type="term" value="F:calcium ion binding"/>
    <property type="evidence" value="ECO:0007669"/>
    <property type="project" value="InterPro"/>
</dbReference>
<dbReference type="InterPro" id="IPR018247">
    <property type="entry name" value="EF_Hand_1_Ca_BS"/>
</dbReference>
<dbReference type="InterPro" id="IPR011992">
    <property type="entry name" value="EF-hand-dom_pair"/>
</dbReference>
<evidence type="ECO:0000256" key="7">
    <source>
        <dbReference type="ARBA" id="ARBA00022777"/>
    </source>
</evidence>
<evidence type="ECO:0000256" key="12">
    <source>
        <dbReference type="ARBA" id="ARBA00047899"/>
    </source>
</evidence>
<dbReference type="GO" id="GO:0004674">
    <property type="term" value="F:protein serine/threonine kinase activity"/>
    <property type="evidence" value="ECO:0007669"/>
    <property type="project" value="UniProtKB-KW"/>
</dbReference>
<evidence type="ECO:0000256" key="11">
    <source>
        <dbReference type="ARBA" id="ARBA00023136"/>
    </source>
</evidence>
<keyword evidence="9" id="KW-0067">ATP-binding</keyword>
<organism evidence="19 20">
    <name type="scientific">Adineta steineri</name>
    <dbReference type="NCBI Taxonomy" id="433720"/>
    <lineage>
        <taxon>Eukaryota</taxon>
        <taxon>Metazoa</taxon>
        <taxon>Spiralia</taxon>
        <taxon>Gnathifera</taxon>
        <taxon>Rotifera</taxon>
        <taxon>Eurotatoria</taxon>
        <taxon>Bdelloidea</taxon>
        <taxon>Adinetida</taxon>
        <taxon>Adinetidae</taxon>
        <taxon>Adineta</taxon>
    </lineage>
</organism>
<dbReference type="Proteomes" id="UP000663860">
    <property type="component" value="Unassembled WGS sequence"/>
</dbReference>
<feature type="transmembrane region" description="Helical" evidence="16">
    <location>
        <begin position="1431"/>
        <end position="1450"/>
    </location>
</feature>
<comment type="catalytic activity">
    <reaction evidence="13">
        <text>L-seryl-[protein] + ATP = O-phospho-L-seryl-[protein] + ADP + H(+)</text>
        <dbReference type="Rhea" id="RHEA:17989"/>
        <dbReference type="Rhea" id="RHEA-COMP:9863"/>
        <dbReference type="Rhea" id="RHEA-COMP:11604"/>
        <dbReference type="ChEBI" id="CHEBI:15378"/>
        <dbReference type="ChEBI" id="CHEBI:29999"/>
        <dbReference type="ChEBI" id="CHEBI:30616"/>
        <dbReference type="ChEBI" id="CHEBI:83421"/>
        <dbReference type="ChEBI" id="CHEBI:456216"/>
        <dbReference type="EC" id="2.7.11.1"/>
    </reaction>
</comment>
<dbReference type="GO" id="GO:0005737">
    <property type="term" value="C:cytoplasm"/>
    <property type="evidence" value="ECO:0007669"/>
    <property type="project" value="TreeGrafter"/>
</dbReference>
<dbReference type="SMART" id="SM00054">
    <property type="entry name" value="EFh"/>
    <property type="match status" value="2"/>
</dbReference>
<feature type="compositionally biased region" description="Polar residues" evidence="15">
    <location>
        <begin position="1107"/>
        <end position="1134"/>
    </location>
</feature>
<reference evidence="19" key="1">
    <citation type="submission" date="2021-02" db="EMBL/GenBank/DDBJ databases">
        <authorList>
            <person name="Nowell W R."/>
        </authorList>
    </citation>
    <scope>NUCLEOTIDE SEQUENCE</scope>
</reference>
<dbReference type="PROSITE" id="PS00018">
    <property type="entry name" value="EF_HAND_1"/>
    <property type="match status" value="1"/>
</dbReference>
<dbReference type="GO" id="GO:0004843">
    <property type="term" value="F:cysteine-type deubiquitinase activity"/>
    <property type="evidence" value="ECO:0007669"/>
    <property type="project" value="InterPro"/>
</dbReference>
<protein>
    <recommendedName>
        <fullName evidence="2">non-specific serine/threonine protein kinase</fullName>
        <ecNumber evidence="2">2.7.11.1</ecNumber>
    </recommendedName>
</protein>
<dbReference type="InterPro" id="IPR002048">
    <property type="entry name" value="EF_hand_dom"/>
</dbReference>
<dbReference type="PROSITE" id="PS50222">
    <property type="entry name" value="EF_HAND_2"/>
    <property type="match status" value="1"/>
</dbReference>
<dbReference type="SUPFAM" id="SSF47473">
    <property type="entry name" value="EF-hand"/>
    <property type="match status" value="2"/>
</dbReference>
<evidence type="ECO:0000256" key="1">
    <source>
        <dbReference type="ARBA" id="ARBA00004141"/>
    </source>
</evidence>
<dbReference type="SUPFAM" id="SSF143791">
    <property type="entry name" value="DUSP-like"/>
    <property type="match status" value="1"/>
</dbReference>
<feature type="region of interest" description="Disordered" evidence="15">
    <location>
        <begin position="1230"/>
        <end position="1265"/>
    </location>
</feature>
<feature type="transmembrane region" description="Helical" evidence="16">
    <location>
        <begin position="1480"/>
        <end position="1503"/>
    </location>
</feature>
<name>A0A814EM61_9BILA</name>
<evidence type="ECO:0000256" key="15">
    <source>
        <dbReference type="SAM" id="MobiDB-lite"/>
    </source>
</evidence>
<evidence type="ECO:0000256" key="9">
    <source>
        <dbReference type="ARBA" id="ARBA00022840"/>
    </source>
</evidence>
<dbReference type="Gene3D" id="3.10.20.90">
    <property type="entry name" value="Phosphatidylinositol 3-kinase Catalytic Subunit, Chain A, domain 1"/>
    <property type="match status" value="1"/>
</dbReference>
<dbReference type="Pfam" id="PF06337">
    <property type="entry name" value="DUSP"/>
    <property type="match status" value="1"/>
</dbReference>
<feature type="domain" description="DUSP" evidence="18">
    <location>
        <begin position="366"/>
        <end position="505"/>
    </location>
</feature>
<evidence type="ECO:0000256" key="5">
    <source>
        <dbReference type="ARBA" id="ARBA00022692"/>
    </source>
</evidence>
<keyword evidence="7" id="KW-0418">Kinase</keyword>
<dbReference type="PROSITE" id="PS51283">
    <property type="entry name" value="DUSP"/>
    <property type="match status" value="1"/>
</dbReference>
<keyword evidence="4" id="KW-0808">Transferase</keyword>
<dbReference type="SMART" id="SM00695">
    <property type="entry name" value="DUSP"/>
    <property type="match status" value="1"/>
</dbReference>
<dbReference type="GO" id="GO:0005524">
    <property type="term" value="F:ATP binding"/>
    <property type="evidence" value="ECO:0007669"/>
    <property type="project" value="UniProtKB-KW"/>
</dbReference>
<feature type="region of interest" description="Disordered" evidence="15">
    <location>
        <begin position="1107"/>
        <end position="1148"/>
    </location>
</feature>
<evidence type="ECO:0000259" key="18">
    <source>
        <dbReference type="PROSITE" id="PS51283"/>
    </source>
</evidence>
<dbReference type="InterPro" id="IPR051234">
    <property type="entry name" value="TAO_STE20_kinase"/>
</dbReference>
<keyword evidence="8" id="KW-0106">Calcium</keyword>
<dbReference type="GO" id="GO:0016020">
    <property type="term" value="C:membrane"/>
    <property type="evidence" value="ECO:0007669"/>
    <property type="project" value="UniProtKB-SubCell"/>
</dbReference>
<feature type="domain" description="EF-hand" evidence="17">
    <location>
        <begin position="266"/>
        <end position="301"/>
    </location>
</feature>
<evidence type="ECO:0000256" key="4">
    <source>
        <dbReference type="ARBA" id="ARBA00022679"/>
    </source>
</evidence>
<dbReference type="PANTHER" id="PTHR47167">
    <property type="entry name" value="SERINE/THREONINE-PROTEIN KINASE TAO1-LIKE PROTEIN"/>
    <property type="match status" value="1"/>
</dbReference>
<dbReference type="InterPro" id="IPR006615">
    <property type="entry name" value="Pept_C19_DUSP"/>
</dbReference>
<evidence type="ECO:0000313" key="20">
    <source>
        <dbReference type="Proteomes" id="UP000663860"/>
    </source>
</evidence>
<dbReference type="InterPro" id="IPR019325">
    <property type="entry name" value="NEDD4/Bsd2"/>
</dbReference>
<dbReference type="GO" id="GO:0007034">
    <property type="term" value="P:vacuolar transport"/>
    <property type="evidence" value="ECO:0007669"/>
    <property type="project" value="InterPro"/>
</dbReference>
<feature type="transmembrane region" description="Helical" evidence="16">
    <location>
        <begin position="1402"/>
        <end position="1424"/>
    </location>
</feature>
<dbReference type="Pfam" id="PF10176">
    <property type="entry name" value="NEDD4_Bsd2"/>
    <property type="match status" value="1"/>
</dbReference>
<dbReference type="Gene3D" id="3.30.2230.10">
    <property type="entry name" value="DUSP-like"/>
    <property type="match status" value="1"/>
</dbReference>
<comment type="subcellular location">
    <subcellularLocation>
        <location evidence="1">Membrane</location>
        <topology evidence="1">Multi-pass membrane protein</topology>
    </subcellularLocation>
</comment>
<feature type="coiled-coil region" evidence="14">
    <location>
        <begin position="713"/>
        <end position="740"/>
    </location>
</feature>
<accession>A0A814EM61</accession>
<evidence type="ECO:0000256" key="16">
    <source>
        <dbReference type="SAM" id="Phobius"/>
    </source>
</evidence>
<keyword evidence="6" id="KW-0547">Nucleotide-binding</keyword>
<dbReference type="Gene3D" id="1.10.238.10">
    <property type="entry name" value="EF-hand"/>
    <property type="match status" value="2"/>
</dbReference>
<keyword evidence="10 16" id="KW-1133">Transmembrane helix</keyword>